<keyword evidence="6" id="KW-1185">Reference proteome</keyword>
<dbReference type="Proteomes" id="UP000236621">
    <property type="component" value="Unassembled WGS sequence"/>
</dbReference>
<proteinExistence type="inferred from homology"/>
<dbReference type="InterPro" id="IPR002347">
    <property type="entry name" value="SDR_fam"/>
</dbReference>
<dbReference type="FunFam" id="3.40.50.720:FF:000084">
    <property type="entry name" value="Short-chain dehydrogenase reductase"/>
    <property type="match status" value="1"/>
</dbReference>
<sequence>MSTTTTTALPPAIDVTSAAAPQSSTPQTLSGKIAIVSGSSSGIGLAIAKELASRGANVVINYPFENLAAEATAAAATLPTPSMAVCADLSTIDGPKVLVAAAVKRFGRIDILVNNAALAVNLPFEEQTLEHWDSLVNLNARGTFLLTQHALPSLTRGSGRIVNICSVSSRGPPPLQTIYAGTKGMVDSFTRVWAKELPPKYGCTVNAVSPGPTVTEGFLAAGEEAMRVLQPTIDATPTAKRMGKPHEVAYAVAFLCEERAGWVNGEHMFVNGGLYVD</sequence>
<evidence type="ECO:0000313" key="6">
    <source>
        <dbReference type="Proteomes" id="UP000236621"/>
    </source>
</evidence>
<comment type="similarity">
    <text evidence="1">Belongs to the short-chain dehydrogenases/reductases (SDR) family.</text>
</comment>
<evidence type="ECO:0000256" key="2">
    <source>
        <dbReference type="ARBA" id="ARBA00022857"/>
    </source>
</evidence>
<dbReference type="OrthoDB" id="47007at2759"/>
<dbReference type="AlphaFoldDB" id="A0A2K3QCX1"/>
<dbReference type="EMBL" id="NRSZ01000763">
    <property type="protein sequence ID" value="PNY25386.1"/>
    <property type="molecule type" value="Genomic_DNA"/>
</dbReference>
<name>A0A2K3QCX1_9HYPO</name>
<comment type="caution">
    <text evidence="5">The sequence shown here is derived from an EMBL/GenBank/DDBJ whole genome shotgun (WGS) entry which is preliminary data.</text>
</comment>
<evidence type="ECO:0000313" key="5">
    <source>
        <dbReference type="EMBL" id="PNY25386.1"/>
    </source>
</evidence>
<accession>A0A2K3QCX1</accession>
<organism evidence="5 6">
    <name type="scientific">Tolypocladium capitatum</name>
    <dbReference type="NCBI Taxonomy" id="45235"/>
    <lineage>
        <taxon>Eukaryota</taxon>
        <taxon>Fungi</taxon>
        <taxon>Dikarya</taxon>
        <taxon>Ascomycota</taxon>
        <taxon>Pezizomycotina</taxon>
        <taxon>Sordariomycetes</taxon>
        <taxon>Hypocreomycetidae</taxon>
        <taxon>Hypocreales</taxon>
        <taxon>Ophiocordycipitaceae</taxon>
        <taxon>Tolypocladium</taxon>
    </lineage>
</organism>
<reference evidence="5 6" key="1">
    <citation type="submission" date="2017-08" db="EMBL/GenBank/DDBJ databases">
        <title>Harnessing the power of phylogenomics to disentangle the directionality and signatures of interkingdom host jumping in the parasitic fungal genus Tolypocladium.</title>
        <authorList>
            <person name="Quandt C.A."/>
            <person name="Patterson W."/>
            <person name="Spatafora J.W."/>
        </authorList>
    </citation>
    <scope>NUCLEOTIDE SEQUENCE [LARGE SCALE GENOMIC DNA]</scope>
    <source>
        <strain evidence="5 6">CBS 113982</strain>
    </source>
</reference>
<keyword evidence="3" id="KW-0560">Oxidoreductase</keyword>
<dbReference type="Pfam" id="PF13561">
    <property type="entry name" value="adh_short_C2"/>
    <property type="match status" value="1"/>
</dbReference>
<dbReference type="PRINTS" id="PR00081">
    <property type="entry name" value="GDHRDH"/>
</dbReference>
<dbReference type="PRINTS" id="PR00080">
    <property type="entry name" value="SDRFAMILY"/>
</dbReference>
<dbReference type="CDD" id="cd05233">
    <property type="entry name" value="SDR_c"/>
    <property type="match status" value="1"/>
</dbReference>
<evidence type="ECO:0000256" key="4">
    <source>
        <dbReference type="SAM" id="MobiDB-lite"/>
    </source>
</evidence>
<dbReference type="InterPro" id="IPR036291">
    <property type="entry name" value="NAD(P)-bd_dom_sf"/>
</dbReference>
<evidence type="ECO:0000256" key="3">
    <source>
        <dbReference type="ARBA" id="ARBA00023002"/>
    </source>
</evidence>
<protein>
    <submittedName>
        <fullName evidence="5">Oxidoreductase</fullName>
    </submittedName>
</protein>
<dbReference type="STRING" id="45235.A0A2K3QCX1"/>
<dbReference type="PANTHER" id="PTHR48107">
    <property type="entry name" value="NADPH-DEPENDENT ALDEHYDE REDUCTASE-LIKE PROTEIN, CHLOROPLASTIC-RELATED"/>
    <property type="match status" value="1"/>
</dbReference>
<dbReference type="Gene3D" id="3.40.50.720">
    <property type="entry name" value="NAD(P)-binding Rossmann-like Domain"/>
    <property type="match status" value="1"/>
</dbReference>
<dbReference type="PANTHER" id="PTHR48107:SF7">
    <property type="entry name" value="RE15974P"/>
    <property type="match status" value="1"/>
</dbReference>
<dbReference type="GO" id="GO:0016614">
    <property type="term" value="F:oxidoreductase activity, acting on CH-OH group of donors"/>
    <property type="evidence" value="ECO:0007669"/>
    <property type="project" value="UniProtKB-ARBA"/>
</dbReference>
<evidence type="ECO:0000256" key="1">
    <source>
        <dbReference type="ARBA" id="ARBA00006484"/>
    </source>
</evidence>
<keyword evidence="2" id="KW-0521">NADP</keyword>
<dbReference type="SUPFAM" id="SSF51735">
    <property type="entry name" value="NAD(P)-binding Rossmann-fold domains"/>
    <property type="match status" value="1"/>
</dbReference>
<gene>
    <name evidence="5" type="ORF">TCAP_04673</name>
</gene>
<feature type="region of interest" description="Disordered" evidence="4">
    <location>
        <begin position="1"/>
        <end position="26"/>
    </location>
</feature>